<comment type="cofactor">
    <cofactor evidence="2 17">
        <name>Mg(2+)</name>
        <dbReference type="ChEBI" id="CHEBI:18420"/>
    </cofactor>
</comment>
<dbReference type="PRINTS" id="PR01736">
    <property type="entry name" value="PHPHTRNFRASE"/>
</dbReference>
<gene>
    <name evidence="21" type="primary">ptsP</name>
    <name evidence="21" type="ORF">KCG35_14260</name>
</gene>
<keyword evidence="15 17" id="KW-0460">Magnesium</keyword>
<reference evidence="21 22" key="1">
    <citation type="submission" date="2021-04" db="EMBL/GenBank/DDBJ databases">
        <authorList>
            <person name="Pira H."/>
            <person name="Risdian C."/>
            <person name="Wink J."/>
        </authorList>
    </citation>
    <scope>NUCLEOTIDE SEQUENCE [LARGE SCALE GENOMIC DNA]</scope>
    <source>
        <strain evidence="21 22">WH53</strain>
    </source>
</reference>
<comment type="subcellular location">
    <subcellularLocation>
        <location evidence="4 17">Cytoplasm</location>
    </subcellularLocation>
</comment>
<evidence type="ECO:0000259" key="18">
    <source>
        <dbReference type="Pfam" id="PF00391"/>
    </source>
</evidence>
<sequence>MRATTCKNKLVNGVSVSSGLAWGRAYHYQDILWREHDHYAVSKQQLTNEYDRIDTAIDDVQDDLMHSAQNTKEHLNDEVADIFQVQSMMLDDLTLLDQLKDTLRTEQINAEQVIKIVFRRLAEQFRDAKDEAFRSKADDIEDLCRRLLMSLGGIQAHMLERLPPHSVVVARRLLPSDTIYLSRQAAAGVILEQGGLGSHAALLTRELGIPCVGHVQDIFNTVTNRSLLLLDGDNGSVVVDPDRETFLGFRDLVKNQRKRLRKAQQQRFAPAVSADGEQISVMANVNSPEDVLNAKAQGCDGIGLYRLEGVYLSNKMVPSAEELYSYLREALYVVRDQPLVIRLLDAGGDKRPPSLSLPDEPDPFLGLRGIRLLRENLDLLKTQLEVLAKLSLTMKVTILIPMVTLKEDILVVRRMLQDVVAEKGYRQVPPLGFMVETPAAALCIEQLLPLTDFISIGSNDLTQYTMAAGRENMSVSSYYIEHHPAVLSLIRQVIANSQKQIPVSLCGELAANKQHISSLLRLGLRSFSVAPPMIPEVKSIIRLCRVKESLQV</sequence>
<evidence type="ECO:0000256" key="15">
    <source>
        <dbReference type="ARBA" id="ARBA00022842"/>
    </source>
</evidence>
<keyword evidence="8 17" id="KW-0813">Transport</keyword>
<evidence type="ECO:0000313" key="22">
    <source>
        <dbReference type="Proteomes" id="UP000690515"/>
    </source>
</evidence>
<comment type="caution">
    <text evidence="21">The sequence shown here is derived from an EMBL/GenBank/DDBJ whole genome shotgun (WGS) entry which is preliminary data.</text>
</comment>
<protein>
    <recommendedName>
        <fullName evidence="7 17">Phosphoenolpyruvate-protein phosphotransferase</fullName>
        <ecNumber evidence="6 17">2.7.3.9</ecNumber>
    </recommendedName>
    <alternativeName>
        <fullName evidence="16 17">Phosphotransferase system, enzyme I</fullName>
    </alternativeName>
</protein>
<dbReference type="InterPro" id="IPR040442">
    <property type="entry name" value="Pyrv_kinase-like_dom_sf"/>
</dbReference>
<dbReference type="PIRSF" id="PIRSF000732">
    <property type="entry name" value="PTS_enzyme_I"/>
    <property type="match status" value="1"/>
</dbReference>
<evidence type="ECO:0000256" key="8">
    <source>
        <dbReference type="ARBA" id="ARBA00022448"/>
    </source>
</evidence>
<evidence type="ECO:0000313" key="21">
    <source>
        <dbReference type="EMBL" id="MBU2712226.1"/>
    </source>
</evidence>
<keyword evidence="10 17" id="KW-0762">Sugar transport</keyword>
<comment type="similarity">
    <text evidence="5 17">Belongs to the PEP-utilizing enzyme family.</text>
</comment>
<dbReference type="InterPro" id="IPR036618">
    <property type="entry name" value="PtsI_HPr-bd_sf"/>
</dbReference>
<dbReference type="InterPro" id="IPR008731">
    <property type="entry name" value="PTS_EIN"/>
</dbReference>
<dbReference type="EC" id="2.7.3.9" evidence="6 17"/>
<dbReference type="InterPro" id="IPR008279">
    <property type="entry name" value="PEP-util_enz_mobile_dom"/>
</dbReference>
<keyword evidence="22" id="KW-1185">Reference proteome</keyword>
<dbReference type="InterPro" id="IPR006318">
    <property type="entry name" value="PTS_EI-like"/>
</dbReference>
<keyword evidence="13 17" id="KW-0479">Metal-binding</keyword>
<dbReference type="NCBIfam" id="TIGR01417">
    <property type="entry name" value="PTS_I_fam"/>
    <property type="match status" value="1"/>
</dbReference>
<dbReference type="SUPFAM" id="SSF52009">
    <property type="entry name" value="Phosphohistidine domain"/>
    <property type="match status" value="1"/>
</dbReference>
<evidence type="ECO:0000256" key="4">
    <source>
        <dbReference type="ARBA" id="ARBA00004496"/>
    </source>
</evidence>
<dbReference type="InterPro" id="IPR036637">
    <property type="entry name" value="Phosphohistidine_dom_sf"/>
</dbReference>
<evidence type="ECO:0000256" key="11">
    <source>
        <dbReference type="ARBA" id="ARBA00022679"/>
    </source>
</evidence>
<comment type="catalytic activity">
    <reaction evidence="1 17">
        <text>L-histidyl-[protein] + phosphoenolpyruvate = N(pros)-phospho-L-histidyl-[protein] + pyruvate</text>
        <dbReference type="Rhea" id="RHEA:23880"/>
        <dbReference type="Rhea" id="RHEA-COMP:9745"/>
        <dbReference type="Rhea" id="RHEA-COMP:9746"/>
        <dbReference type="ChEBI" id="CHEBI:15361"/>
        <dbReference type="ChEBI" id="CHEBI:29979"/>
        <dbReference type="ChEBI" id="CHEBI:58702"/>
        <dbReference type="ChEBI" id="CHEBI:64837"/>
        <dbReference type="EC" id="2.7.3.9"/>
    </reaction>
</comment>
<evidence type="ECO:0000256" key="2">
    <source>
        <dbReference type="ARBA" id="ARBA00001946"/>
    </source>
</evidence>
<evidence type="ECO:0000256" key="12">
    <source>
        <dbReference type="ARBA" id="ARBA00022683"/>
    </source>
</evidence>
<evidence type="ECO:0000256" key="6">
    <source>
        <dbReference type="ARBA" id="ARBA00012232"/>
    </source>
</evidence>
<evidence type="ECO:0000256" key="16">
    <source>
        <dbReference type="ARBA" id="ARBA00033235"/>
    </source>
</evidence>
<organism evidence="21 22">
    <name type="scientific">Zooshikella harenae</name>
    <dbReference type="NCBI Taxonomy" id="2827238"/>
    <lineage>
        <taxon>Bacteria</taxon>
        <taxon>Pseudomonadati</taxon>
        <taxon>Pseudomonadota</taxon>
        <taxon>Gammaproteobacteria</taxon>
        <taxon>Oceanospirillales</taxon>
        <taxon>Zooshikellaceae</taxon>
        <taxon>Zooshikella</taxon>
    </lineage>
</organism>
<dbReference type="RefSeq" id="WP_215820456.1">
    <property type="nucleotide sequence ID" value="NZ_JAGSOY010000033.1"/>
</dbReference>
<dbReference type="InterPro" id="IPR023151">
    <property type="entry name" value="PEP_util_CS"/>
</dbReference>
<dbReference type="InterPro" id="IPR015813">
    <property type="entry name" value="Pyrv/PenolPyrv_kinase-like_dom"/>
</dbReference>
<evidence type="ECO:0000256" key="5">
    <source>
        <dbReference type="ARBA" id="ARBA00007837"/>
    </source>
</evidence>
<evidence type="ECO:0000256" key="13">
    <source>
        <dbReference type="ARBA" id="ARBA00022723"/>
    </source>
</evidence>
<dbReference type="Pfam" id="PF00391">
    <property type="entry name" value="PEP-utilizers"/>
    <property type="match status" value="1"/>
</dbReference>
<dbReference type="Pfam" id="PF05524">
    <property type="entry name" value="PEP-utilisers_N"/>
    <property type="match status" value="1"/>
</dbReference>
<feature type="domain" description="PEP-utilising enzyme C-terminal" evidence="19">
    <location>
        <begin position="263"/>
        <end position="542"/>
    </location>
</feature>
<name>A0ABS5ZDS2_9GAMM</name>
<comment type="function">
    <text evidence="3 17">General (non sugar-specific) component of the phosphoenolpyruvate-dependent sugar phosphotransferase system (sugar PTS). This major carbohydrate active-transport system catalyzes the phosphorylation of incoming sugar substrates concomitantly with their translocation across the cell membrane. Enzyme I transfers the phosphoryl group from phosphoenolpyruvate (PEP) to the phosphoryl carrier protein (HPr).</text>
</comment>
<dbReference type="Pfam" id="PF02896">
    <property type="entry name" value="PEP-utilizers_C"/>
    <property type="match status" value="1"/>
</dbReference>
<dbReference type="PANTHER" id="PTHR46244">
    <property type="entry name" value="PHOSPHOENOLPYRUVATE-PROTEIN PHOSPHOTRANSFERASE"/>
    <property type="match status" value="1"/>
</dbReference>
<evidence type="ECO:0000256" key="17">
    <source>
        <dbReference type="PIRNR" id="PIRNR000732"/>
    </source>
</evidence>
<dbReference type="SUPFAM" id="SSF47831">
    <property type="entry name" value="Enzyme I of the PEP:sugar phosphotransferase system HPr-binding (sub)domain"/>
    <property type="match status" value="1"/>
</dbReference>
<dbReference type="SUPFAM" id="SSF51621">
    <property type="entry name" value="Phosphoenolpyruvate/pyruvate domain"/>
    <property type="match status" value="1"/>
</dbReference>
<keyword evidence="12 17" id="KW-0598">Phosphotransferase system</keyword>
<keyword evidence="11 17" id="KW-0808">Transferase</keyword>
<feature type="domain" description="Phosphotransferase system enzyme I N-terminal" evidence="20">
    <location>
        <begin position="12"/>
        <end position="135"/>
    </location>
</feature>
<dbReference type="InterPro" id="IPR000121">
    <property type="entry name" value="PEP_util_C"/>
</dbReference>
<keyword evidence="9 17" id="KW-0963">Cytoplasm</keyword>
<dbReference type="PANTHER" id="PTHR46244:SF3">
    <property type="entry name" value="PHOSPHOENOLPYRUVATE-PROTEIN PHOSPHOTRANSFERASE"/>
    <property type="match status" value="1"/>
</dbReference>
<dbReference type="GO" id="GO:0008965">
    <property type="term" value="F:phosphoenolpyruvate-protein phosphotransferase activity"/>
    <property type="evidence" value="ECO:0007669"/>
    <property type="project" value="UniProtKB-EC"/>
</dbReference>
<dbReference type="Gene3D" id="3.20.20.60">
    <property type="entry name" value="Phosphoenolpyruvate-binding domains"/>
    <property type="match status" value="1"/>
</dbReference>
<dbReference type="Gene3D" id="1.10.274.10">
    <property type="entry name" value="PtsI, HPr-binding domain"/>
    <property type="match status" value="1"/>
</dbReference>
<accession>A0ABS5ZDS2</accession>
<feature type="domain" description="PEP-utilising enzyme mobile" evidence="18">
    <location>
        <begin position="163"/>
        <end position="235"/>
    </location>
</feature>
<dbReference type="EMBL" id="JAGSOY010000033">
    <property type="protein sequence ID" value="MBU2712226.1"/>
    <property type="molecule type" value="Genomic_DNA"/>
</dbReference>
<evidence type="ECO:0000256" key="7">
    <source>
        <dbReference type="ARBA" id="ARBA00016544"/>
    </source>
</evidence>
<evidence type="ECO:0000256" key="9">
    <source>
        <dbReference type="ARBA" id="ARBA00022490"/>
    </source>
</evidence>
<dbReference type="Gene3D" id="3.50.30.10">
    <property type="entry name" value="Phosphohistidine domain"/>
    <property type="match status" value="1"/>
</dbReference>
<evidence type="ECO:0000256" key="10">
    <source>
        <dbReference type="ARBA" id="ARBA00022597"/>
    </source>
</evidence>
<evidence type="ECO:0000259" key="20">
    <source>
        <dbReference type="Pfam" id="PF05524"/>
    </source>
</evidence>
<evidence type="ECO:0000256" key="14">
    <source>
        <dbReference type="ARBA" id="ARBA00022777"/>
    </source>
</evidence>
<proteinExistence type="inferred from homology"/>
<dbReference type="InterPro" id="IPR024692">
    <property type="entry name" value="PTS_EI"/>
</dbReference>
<evidence type="ECO:0000256" key="3">
    <source>
        <dbReference type="ARBA" id="ARBA00002728"/>
    </source>
</evidence>
<evidence type="ECO:0000259" key="19">
    <source>
        <dbReference type="Pfam" id="PF02896"/>
    </source>
</evidence>
<keyword evidence="14 17" id="KW-0418">Kinase</keyword>
<dbReference type="PROSITE" id="PS00742">
    <property type="entry name" value="PEP_ENZYMES_2"/>
    <property type="match status" value="1"/>
</dbReference>
<evidence type="ECO:0000256" key="1">
    <source>
        <dbReference type="ARBA" id="ARBA00000683"/>
    </source>
</evidence>
<dbReference type="Proteomes" id="UP000690515">
    <property type="component" value="Unassembled WGS sequence"/>
</dbReference>
<dbReference type="InterPro" id="IPR050499">
    <property type="entry name" value="PEP-utilizing_PTS_enzyme"/>
</dbReference>